<organism evidence="1 2">
    <name type="scientific">Pseudomonas citronellolis</name>
    <dbReference type="NCBI Taxonomy" id="53408"/>
    <lineage>
        <taxon>Bacteria</taxon>
        <taxon>Pseudomonadati</taxon>
        <taxon>Pseudomonadota</taxon>
        <taxon>Gammaproteobacteria</taxon>
        <taxon>Pseudomonadales</taxon>
        <taxon>Pseudomonadaceae</taxon>
        <taxon>Pseudomonas</taxon>
    </lineage>
</organism>
<gene>
    <name evidence="1" type="ORF">P3W55_28035</name>
</gene>
<dbReference type="Proteomes" id="UP001220662">
    <property type="component" value="Unassembled WGS sequence"/>
</dbReference>
<dbReference type="AlphaFoldDB" id="A0AAW6PER0"/>
<reference evidence="1" key="1">
    <citation type="submission" date="2023-03" db="EMBL/GenBank/DDBJ databases">
        <title>Draft assemblies of triclosan tolerant bacteria isolated from returned activated sludge.</title>
        <authorList>
            <person name="Van Hamelsveld S."/>
        </authorList>
    </citation>
    <scope>NUCLEOTIDE SEQUENCE</scope>
    <source>
        <strain evidence="1">GW210015_S63</strain>
    </source>
</reference>
<sequence>MLTLLGQYLDQQGFNPFGINPAGLVGLGSGAKTGSESTSGAIRAFGGEIAGKVETKLPKGTGTAVTKTPLSGPTENWQKSLQAEKQIQLDASSSRKVDQVIGETLSGKKNFTSSTTLTTDEALAAGQKYLGSGYKEIVKPGSGVFHSADGIKEFRIDSGSISDAHAPGVPLELKTL</sequence>
<dbReference type="EMBL" id="JARJLR010000468">
    <property type="protein sequence ID" value="MDF3845574.1"/>
    <property type="molecule type" value="Genomic_DNA"/>
</dbReference>
<protein>
    <recommendedName>
        <fullName evidence="3">Filamentous hemagglutinin</fullName>
    </recommendedName>
</protein>
<comment type="caution">
    <text evidence="1">The sequence shown here is derived from an EMBL/GenBank/DDBJ whole genome shotgun (WGS) entry which is preliminary data.</text>
</comment>
<name>A0AAW6PER0_9PSED</name>
<proteinExistence type="predicted"/>
<evidence type="ECO:0000313" key="2">
    <source>
        <dbReference type="Proteomes" id="UP001220662"/>
    </source>
</evidence>
<evidence type="ECO:0008006" key="3">
    <source>
        <dbReference type="Google" id="ProtNLM"/>
    </source>
</evidence>
<accession>A0AAW6PER0</accession>
<dbReference type="RefSeq" id="WP_267853536.1">
    <property type="nucleotide sequence ID" value="NZ_CP113096.1"/>
</dbReference>
<evidence type="ECO:0000313" key="1">
    <source>
        <dbReference type="EMBL" id="MDF3845574.1"/>
    </source>
</evidence>